<dbReference type="Proteomes" id="UP000719412">
    <property type="component" value="Unassembled WGS sequence"/>
</dbReference>
<feature type="compositionally biased region" description="Pro residues" evidence="3">
    <location>
        <begin position="58"/>
        <end position="68"/>
    </location>
</feature>
<dbReference type="InterPro" id="IPR001611">
    <property type="entry name" value="Leu-rich_rpt"/>
</dbReference>
<dbReference type="SMART" id="SM00369">
    <property type="entry name" value="LRR_TYP"/>
    <property type="match status" value="4"/>
</dbReference>
<feature type="region of interest" description="Disordered" evidence="3">
    <location>
        <begin position="447"/>
        <end position="479"/>
    </location>
</feature>
<feature type="region of interest" description="Disordered" evidence="3">
    <location>
        <begin position="54"/>
        <end position="77"/>
    </location>
</feature>
<dbReference type="PANTHER" id="PTHR24366:SF170">
    <property type="entry name" value="RE50361P"/>
    <property type="match status" value="1"/>
</dbReference>
<reference evidence="4" key="2">
    <citation type="submission" date="2021-08" db="EMBL/GenBank/DDBJ databases">
        <authorList>
            <person name="Eriksson T."/>
        </authorList>
    </citation>
    <scope>NUCLEOTIDE SEQUENCE</scope>
    <source>
        <strain evidence="4">Stoneville</strain>
        <tissue evidence="4">Whole head</tissue>
    </source>
</reference>
<feature type="compositionally biased region" description="Polar residues" evidence="3">
    <location>
        <begin position="449"/>
        <end position="458"/>
    </location>
</feature>
<keyword evidence="5" id="KW-1185">Reference proteome</keyword>
<dbReference type="Gene3D" id="3.80.10.10">
    <property type="entry name" value="Ribonuclease Inhibitor"/>
    <property type="match status" value="1"/>
</dbReference>
<proteinExistence type="predicted"/>
<dbReference type="PROSITE" id="PS51450">
    <property type="entry name" value="LRR"/>
    <property type="match status" value="1"/>
</dbReference>
<accession>A0A8J6L960</accession>
<dbReference type="AlphaFoldDB" id="A0A8J6L960"/>
<gene>
    <name evidence="4" type="ORF">GEV33_011075</name>
</gene>
<dbReference type="EMBL" id="JABDTM020026619">
    <property type="protein sequence ID" value="KAH0811717.1"/>
    <property type="molecule type" value="Genomic_DNA"/>
</dbReference>
<dbReference type="PANTHER" id="PTHR24366">
    <property type="entry name" value="IG(IMMUNOGLOBULIN) AND LRR(LEUCINE RICH REPEAT) DOMAINS"/>
    <property type="match status" value="1"/>
</dbReference>
<dbReference type="Pfam" id="PF13855">
    <property type="entry name" value="LRR_8"/>
    <property type="match status" value="2"/>
</dbReference>
<reference evidence="4" key="1">
    <citation type="journal article" date="2020" name="J Insects Food Feed">
        <title>The yellow mealworm (Tenebrio molitor) genome: a resource for the emerging insects as food and feed industry.</title>
        <authorList>
            <person name="Eriksson T."/>
            <person name="Andere A."/>
            <person name="Kelstrup H."/>
            <person name="Emery V."/>
            <person name="Picard C."/>
        </authorList>
    </citation>
    <scope>NUCLEOTIDE SEQUENCE</scope>
    <source>
        <strain evidence="4">Stoneville</strain>
        <tissue evidence="4">Whole head</tissue>
    </source>
</reference>
<evidence type="ECO:0000313" key="4">
    <source>
        <dbReference type="EMBL" id="KAH0811717.1"/>
    </source>
</evidence>
<sequence>MATGRTVRQVKQGERLRRSQNSLNPLSGPESDIEQNEGIARVVKTSEFVEVEGYGPYKPVPPPKPLPQQPIQSQQQGCLTPPPYRMPPYPLYNEPSIPGATGLDTPVAAASPATQQGLHTHSSKFPSKCECKDSYITICDSIADVYQKRYTGTSPDLLIQSEYSTPMTCLEISRFYFNLGKVRSLTIVGKINGFKRTSSAVFPDVLNLKYLNWYDNKLTKLKEWFFPTELNLKKLSLVNNEIEHIQQGTFLYSEIEEIDLSNNRIKVIKTDTFSNNIKGILIRNNELSHIEAGTFRPKLRYLSLDGNHVSRIQDNVFDNSSDLEEIHLSHNRLIAIPKVSNIPALQVLDVSYNRIETVNTDKLADSIRVVDLSHNIIHDVEFLANPFHSKKYPIKINLSFNLIRQIEREVILSSTDKNSKIPILHDYKKRTKGAIAPDVPPKQMAAWTAQGQTHQILSPDQAHEKKSHGARSGDLAGQL</sequence>
<evidence type="ECO:0000313" key="5">
    <source>
        <dbReference type="Proteomes" id="UP000719412"/>
    </source>
</evidence>
<evidence type="ECO:0000256" key="2">
    <source>
        <dbReference type="ARBA" id="ARBA00022737"/>
    </source>
</evidence>
<dbReference type="InterPro" id="IPR032675">
    <property type="entry name" value="LRR_dom_sf"/>
</dbReference>
<protein>
    <submittedName>
        <fullName evidence="4">Uncharacterized protein</fullName>
    </submittedName>
</protein>
<evidence type="ECO:0000256" key="1">
    <source>
        <dbReference type="ARBA" id="ARBA00022614"/>
    </source>
</evidence>
<name>A0A8J6L960_TENMO</name>
<feature type="region of interest" description="Disordered" evidence="3">
    <location>
        <begin position="1"/>
        <end position="38"/>
    </location>
</feature>
<dbReference type="InterPro" id="IPR003591">
    <property type="entry name" value="Leu-rich_rpt_typical-subtyp"/>
</dbReference>
<dbReference type="SUPFAM" id="SSF52058">
    <property type="entry name" value="L domain-like"/>
    <property type="match status" value="1"/>
</dbReference>
<keyword evidence="2" id="KW-0677">Repeat</keyword>
<comment type="caution">
    <text evidence="4">The sequence shown here is derived from an EMBL/GenBank/DDBJ whole genome shotgun (WGS) entry which is preliminary data.</text>
</comment>
<evidence type="ECO:0000256" key="3">
    <source>
        <dbReference type="SAM" id="MobiDB-lite"/>
    </source>
</evidence>
<keyword evidence="1" id="KW-0433">Leucine-rich repeat</keyword>
<organism evidence="4 5">
    <name type="scientific">Tenebrio molitor</name>
    <name type="common">Yellow mealworm beetle</name>
    <dbReference type="NCBI Taxonomy" id="7067"/>
    <lineage>
        <taxon>Eukaryota</taxon>
        <taxon>Metazoa</taxon>
        <taxon>Ecdysozoa</taxon>
        <taxon>Arthropoda</taxon>
        <taxon>Hexapoda</taxon>
        <taxon>Insecta</taxon>
        <taxon>Pterygota</taxon>
        <taxon>Neoptera</taxon>
        <taxon>Endopterygota</taxon>
        <taxon>Coleoptera</taxon>
        <taxon>Polyphaga</taxon>
        <taxon>Cucujiformia</taxon>
        <taxon>Tenebrionidae</taxon>
        <taxon>Tenebrio</taxon>
    </lineage>
</organism>